<protein>
    <submittedName>
        <fullName evidence="1">Uncharacterized protein</fullName>
    </submittedName>
</protein>
<reference evidence="1 2" key="1">
    <citation type="journal article" date="2014" name="PLoS Genet.">
        <title>Phylogenetically driven sequencing of extremely halophilic archaea reveals strategies for static and dynamic osmo-response.</title>
        <authorList>
            <person name="Becker E.A."/>
            <person name="Seitzer P.M."/>
            <person name="Tritt A."/>
            <person name="Larsen D."/>
            <person name="Krusor M."/>
            <person name="Yao A.I."/>
            <person name="Wu D."/>
            <person name="Madern D."/>
            <person name="Eisen J.A."/>
            <person name="Darling A.E."/>
            <person name="Facciotti M.T."/>
        </authorList>
    </citation>
    <scope>NUCLEOTIDE SEQUENCE [LARGE SCALE GENOMIC DNA]</scope>
    <source>
        <strain evidence="1 2">JCM 14663</strain>
    </source>
</reference>
<name>L9ZCX8_9EURY</name>
<gene>
    <name evidence="1" type="ORF">C486_02258</name>
</gene>
<sequence>MEIGRGLEPDRLAERYDAKTEAEIQELTNQAVKEAIRADGSMVTLDDLDKAAEKLEDAGDYEVATDGGTVEDGTEQWDSCPARTVDSLTGMLGWNSVAVFEAGEYHDGDRLTVNKATVFVMLTDPWPEYSTVVFLDGEFHHEGNLLSGEYEGVFETHLNDYGKAEIVPLSEVSFLQRDEGGIPCYVDAEATTGTEGGNR</sequence>
<proteinExistence type="predicted"/>
<keyword evidence="2" id="KW-1185">Reference proteome</keyword>
<dbReference type="PATRIC" id="fig|1230459.4.peg.446"/>
<dbReference type="AlphaFoldDB" id="L9ZCX8"/>
<evidence type="ECO:0000313" key="1">
    <source>
        <dbReference type="EMBL" id="ELY83447.1"/>
    </source>
</evidence>
<organism evidence="1 2">
    <name type="scientific">Natrinema gari JCM 14663</name>
    <dbReference type="NCBI Taxonomy" id="1230459"/>
    <lineage>
        <taxon>Archaea</taxon>
        <taxon>Methanobacteriati</taxon>
        <taxon>Methanobacteriota</taxon>
        <taxon>Stenosarchaea group</taxon>
        <taxon>Halobacteria</taxon>
        <taxon>Halobacteriales</taxon>
        <taxon>Natrialbaceae</taxon>
        <taxon>Natrinema</taxon>
    </lineage>
</organism>
<evidence type="ECO:0000313" key="2">
    <source>
        <dbReference type="Proteomes" id="UP000011592"/>
    </source>
</evidence>
<accession>L9ZCX8</accession>
<dbReference type="EMBL" id="AOIJ01000031">
    <property type="protein sequence ID" value="ELY83447.1"/>
    <property type="molecule type" value="Genomic_DNA"/>
</dbReference>
<comment type="caution">
    <text evidence="1">The sequence shown here is derived from an EMBL/GenBank/DDBJ whole genome shotgun (WGS) entry which is preliminary data.</text>
</comment>
<dbReference type="Proteomes" id="UP000011592">
    <property type="component" value="Unassembled WGS sequence"/>
</dbReference>